<feature type="domain" description="O-antigen ligase-related" evidence="6">
    <location>
        <begin position="198"/>
        <end position="334"/>
    </location>
</feature>
<keyword evidence="3 5" id="KW-1133">Transmembrane helix</keyword>
<keyword evidence="7" id="KW-0436">Ligase</keyword>
<dbReference type="PANTHER" id="PTHR37422">
    <property type="entry name" value="TEICHURONIC ACID BIOSYNTHESIS PROTEIN TUAE"/>
    <property type="match status" value="1"/>
</dbReference>
<feature type="transmembrane region" description="Helical" evidence="5">
    <location>
        <begin position="239"/>
        <end position="261"/>
    </location>
</feature>
<dbReference type="STRING" id="1123323.SAMN05216245_105103"/>
<keyword evidence="8" id="KW-1185">Reference proteome</keyword>
<evidence type="ECO:0000256" key="2">
    <source>
        <dbReference type="ARBA" id="ARBA00022692"/>
    </source>
</evidence>
<accession>A0A1I2A9R3</accession>
<dbReference type="InterPro" id="IPR051533">
    <property type="entry name" value="WaaL-like"/>
</dbReference>
<protein>
    <submittedName>
        <fullName evidence="7">O-antigen ligase</fullName>
    </submittedName>
</protein>
<feature type="transmembrane region" description="Helical" evidence="5">
    <location>
        <begin position="157"/>
        <end position="179"/>
    </location>
</feature>
<dbReference type="RefSeq" id="WP_093913284.1">
    <property type="nucleotide sequence ID" value="NZ_FONL01000005.1"/>
</dbReference>
<feature type="transmembrane region" description="Helical" evidence="5">
    <location>
        <begin position="387"/>
        <end position="405"/>
    </location>
</feature>
<dbReference type="OrthoDB" id="9806320at2"/>
<evidence type="ECO:0000313" key="7">
    <source>
        <dbReference type="EMBL" id="SFE40586.1"/>
    </source>
</evidence>
<feature type="transmembrane region" description="Helical" evidence="5">
    <location>
        <begin position="357"/>
        <end position="375"/>
    </location>
</feature>
<dbReference type="Pfam" id="PF04932">
    <property type="entry name" value="Wzy_C"/>
    <property type="match status" value="1"/>
</dbReference>
<reference evidence="7 8" key="1">
    <citation type="submission" date="2016-10" db="EMBL/GenBank/DDBJ databases">
        <authorList>
            <person name="de Groot N.N."/>
        </authorList>
    </citation>
    <scope>NUCLEOTIDE SEQUENCE [LARGE SCALE GENOMIC DNA]</scope>
    <source>
        <strain evidence="7 8">DSM 9236</strain>
    </source>
</reference>
<feature type="transmembrane region" description="Helical" evidence="5">
    <location>
        <begin position="318"/>
        <end position="345"/>
    </location>
</feature>
<dbReference type="GO" id="GO:0016020">
    <property type="term" value="C:membrane"/>
    <property type="evidence" value="ECO:0007669"/>
    <property type="project" value="UniProtKB-SubCell"/>
</dbReference>
<feature type="transmembrane region" description="Helical" evidence="5">
    <location>
        <begin position="67"/>
        <end position="85"/>
    </location>
</feature>
<proteinExistence type="predicted"/>
<sequence>MKFLPEWWKKTEKTERNAHVLTFLLTLSICSYQSAFISIVLGIAGAYILADCIKKKSIRGFASDRECWFGMAVFLATVVISSLMLGDKGSIRIALNYVYWSLPFFMIIYFMKQADVKYTVLLGVGVCILMDGLYTAYQYGLLAQGVKHIGRFGRIELFYGHPNHYAMFLIAMLPLLLFALQDHTLQGIKRFKAADIFLIALGLWSLLKTGSRGAFGGLAIGIFVIILIYCYRNKSVKKFLAGLVLCACVSGLMSTLMVGGMQRRYDSERLLLLQSSYAMWQDHKLLGVGLNNWEEQYQKKYIMKTAKERKLTVPHNTVAWFFTTTGVIGGAGYLFFVLYYSVLLFRKTGSEADRDRWILYAVLLSFIAVNLHGMVDVGFTHKGIARLLYLLLGFALYRSCTNNALRKQRNIV</sequence>
<keyword evidence="4 5" id="KW-0472">Membrane</keyword>
<name>A0A1I2A9R3_9FIRM</name>
<dbReference type="Proteomes" id="UP000198896">
    <property type="component" value="Unassembled WGS sequence"/>
</dbReference>
<evidence type="ECO:0000259" key="6">
    <source>
        <dbReference type="Pfam" id="PF04932"/>
    </source>
</evidence>
<feature type="transmembrane region" description="Helical" evidence="5">
    <location>
        <begin position="118"/>
        <end position="137"/>
    </location>
</feature>
<feature type="transmembrane region" description="Helical" evidence="5">
    <location>
        <begin position="91"/>
        <end position="111"/>
    </location>
</feature>
<evidence type="ECO:0000256" key="1">
    <source>
        <dbReference type="ARBA" id="ARBA00004141"/>
    </source>
</evidence>
<organism evidence="7 8">
    <name type="scientific">Succiniclasticum ruminis DSM 9236</name>
    <dbReference type="NCBI Taxonomy" id="1123323"/>
    <lineage>
        <taxon>Bacteria</taxon>
        <taxon>Bacillati</taxon>
        <taxon>Bacillota</taxon>
        <taxon>Negativicutes</taxon>
        <taxon>Acidaminococcales</taxon>
        <taxon>Acidaminococcaceae</taxon>
        <taxon>Succiniclasticum</taxon>
    </lineage>
</organism>
<keyword evidence="2 5" id="KW-0812">Transmembrane</keyword>
<dbReference type="InterPro" id="IPR007016">
    <property type="entry name" value="O-antigen_ligase-rel_domated"/>
</dbReference>
<dbReference type="GO" id="GO:0016874">
    <property type="term" value="F:ligase activity"/>
    <property type="evidence" value="ECO:0007669"/>
    <property type="project" value="UniProtKB-KW"/>
</dbReference>
<gene>
    <name evidence="7" type="ORF">SAMN05216245_105103</name>
</gene>
<dbReference type="AlphaFoldDB" id="A0A1I2A9R3"/>
<evidence type="ECO:0000313" key="8">
    <source>
        <dbReference type="Proteomes" id="UP000198896"/>
    </source>
</evidence>
<evidence type="ECO:0000256" key="3">
    <source>
        <dbReference type="ARBA" id="ARBA00022989"/>
    </source>
</evidence>
<evidence type="ECO:0000256" key="4">
    <source>
        <dbReference type="ARBA" id="ARBA00023136"/>
    </source>
</evidence>
<feature type="transmembrane region" description="Helical" evidence="5">
    <location>
        <begin position="213"/>
        <end position="232"/>
    </location>
</feature>
<feature type="transmembrane region" description="Helical" evidence="5">
    <location>
        <begin position="20"/>
        <end position="47"/>
    </location>
</feature>
<dbReference type="EMBL" id="FONL01000005">
    <property type="protein sequence ID" value="SFE40586.1"/>
    <property type="molecule type" value="Genomic_DNA"/>
</dbReference>
<evidence type="ECO:0000256" key="5">
    <source>
        <dbReference type="SAM" id="Phobius"/>
    </source>
</evidence>
<comment type="subcellular location">
    <subcellularLocation>
        <location evidence="1">Membrane</location>
        <topology evidence="1">Multi-pass membrane protein</topology>
    </subcellularLocation>
</comment>
<dbReference type="PANTHER" id="PTHR37422:SF23">
    <property type="entry name" value="TEICHURONIC ACID BIOSYNTHESIS PROTEIN TUAE"/>
    <property type="match status" value="1"/>
</dbReference>